<dbReference type="RefSeq" id="XP_005849074.1">
    <property type="nucleotide sequence ID" value="XM_005849012.1"/>
</dbReference>
<evidence type="ECO:0000313" key="2">
    <source>
        <dbReference type="EMBL" id="EFN56972.1"/>
    </source>
</evidence>
<organism evidence="3">
    <name type="scientific">Chlorella variabilis</name>
    <name type="common">Green alga</name>
    <dbReference type="NCBI Taxonomy" id="554065"/>
    <lineage>
        <taxon>Eukaryota</taxon>
        <taxon>Viridiplantae</taxon>
        <taxon>Chlorophyta</taxon>
        <taxon>core chlorophytes</taxon>
        <taxon>Trebouxiophyceae</taxon>
        <taxon>Chlorellales</taxon>
        <taxon>Chlorellaceae</taxon>
        <taxon>Chlorella clade</taxon>
        <taxon>Chlorella</taxon>
    </lineage>
</organism>
<evidence type="ECO:0000313" key="3">
    <source>
        <dbReference type="Proteomes" id="UP000008141"/>
    </source>
</evidence>
<proteinExistence type="predicted"/>
<sequence length="311" mass="34650">MPWLSFAPPLERAFIEERHESLSRLDKCVAVPWAALWLSILWRHWHAMTAQAVMRSFCHFMVIISPSYLQLVLGRRAYLQHRVAIIGLALTSYVLHPGGGLYRDAMMQSPQDSLAALSLFVRLLVGSRTLFWLVLSFGYRLPPHTLVPLHGALLALKALLKPSQPFCAVLQTVDTQPLFQAIAINLPLVSLTPLDRPTIKPGADICNPLHAWIVFGLGLALPAAVSLVRDFEARQRFVRRHAAQLQGVDRERWLSKTQGSFAPAGLAALVWVHFMTALWYGLMYRQMQLPSSSEVSARYAAHFAGAASAGE</sequence>
<dbReference type="EMBL" id="GL433840">
    <property type="protein sequence ID" value="EFN56972.1"/>
    <property type="molecule type" value="Genomic_DNA"/>
</dbReference>
<dbReference type="KEGG" id="cvr:CHLNCDRAFT_143565"/>
<gene>
    <name evidence="2" type="ORF">CHLNCDRAFT_143565</name>
</gene>
<keyword evidence="1" id="KW-1133">Transmembrane helix</keyword>
<keyword evidence="3" id="KW-1185">Reference proteome</keyword>
<keyword evidence="1" id="KW-0812">Transmembrane</keyword>
<feature type="transmembrane region" description="Helical" evidence="1">
    <location>
        <begin position="260"/>
        <end position="282"/>
    </location>
</feature>
<dbReference type="InParanoid" id="E1ZB69"/>
<reference evidence="2 3" key="1">
    <citation type="journal article" date="2010" name="Plant Cell">
        <title>The Chlorella variabilis NC64A genome reveals adaptation to photosymbiosis, coevolution with viruses, and cryptic sex.</title>
        <authorList>
            <person name="Blanc G."/>
            <person name="Duncan G."/>
            <person name="Agarkova I."/>
            <person name="Borodovsky M."/>
            <person name="Gurnon J."/>
            <person name="Kuo A."/>
            <person name="Lindquist E."/>
            <person name="Lucas S."/>
            <person name="Pangilinan J."/>
            <person name="Polle J."/>
            <person name="Salamov A."/>
            <person name="Terry A."/>
            <person name="Yamada T."/>
            <person name="Dunigan D.D."/>
            <person name="Grigoriev I.V."/>
            <person name="Claverie J.M."/>
            <person name="Van Etten J.L."/>
        </authorList>
    </citation>
    <scope>NUCLEOTIDE SEQUENCE [LARGE SCALE GENOMIC DNA]</scope>
    <source>
        <strain evidence="2 3">NC64A</strain>
    </source>
</reference>
<protein>
    <submittedName>
        <fullName evidence="2">Uncharacterized protein</fullName>
    </submittedName>
</protein>
<accession>E1ZB69</accession>
<dbReference type="OrthoDB" id="511517at2759"/>
<feature type="transmembrane region" description="Helical" evidence="1">
    <location>
        <begin position="114"/>
        <end position="139"/>
    </location>
</feature>
<keyword evidence="1" id="KW-0472">Membrane</keyword>
<name>E1ZB69_CHLVA</name>
<evidence type="ECO:0000256" key="1">
    <source>
        <dbReference type="SAM" id="Phobius"/>
    </source>
</evidence>
<dbReference type="AlphaFoldDB" id="E1ZB69"/>
<feature type="transmembrane region" description="Helical" evidence="1">
    <location>
        <begin position="52"/>
        <end position="71"/>
    </location>
</feature>
<feature type="transmembrane region" description="Helical" evidence="1">
    <location>
        <begin position="209"/>
        <end position="228"/>
    </location>
</feature>
<dbReference type="Proteomes" id="UP000008141">
    <property type="component" value="Unassembled WGS sequence"/>
</dbReference>
<dbReference type="GeneID" id="17356583"/>